<feature type="region of interest" description="Disordered" evidence="5">
    <location>
        <begin position="175"/>
        <end position="196"/>
    </location>
</feature>
<feature type="compositionally biased region" description="Basic and acidic residues" evidence="5">
    <location>
        <begin position="1"/>
        <end position="15"/>
    </location>
</feature>
<dbReference type="Gene3D" id="1.10.1410.10">
    <property type="match status" value="1"/>
</dbReference>
<feature type="compositionally biased region" description="Acidic residues" evidence="5">
    <location>
        <begin position="132"/>
        <end position="145"/>
    </location>
</feature>
<feature type="compositionally biased region" description="Low complexity" evidence="5">
    <location>
        <begin position="84"/>
        <end position="94"/>
    </location>
</feature>
<dbReference type="CDD" id="cd05402">
    <property type="entry name" value="NT_PAP_TUTase"/>
    <property type="match status" value="1"/>
</dbReference>
<evidence type="ECO:0000313" key="8">
    <source>
        <dbReference type="EMBL" id="KAF2027374.1"/>
    </source>
</evidence>
<dbReference type="GO" id="GO:0031123">
    <property type="term" value="P:RNA 3'-end processing"/>
    <property type="evidence" value="ECO:0007669"/>
    <property type="project" value="TreeGrafter"/>
</dbReference>
<dbReference type="SUPFAM" id="SSF81301">
    <property type="entry name" value="Nucleotidyltransferase"/>
    <property type="match status" value="1"/>
</dbReference>
<feature type="compositionally biased region" description="Basic and acidic residues" evidence="5">
    <location>
        <begin position="101"/>
        <end position="116"/>
    </location>
</feature>
<dbReference type="EC" id="2.7.7.19" evidence="2"/>
<dbReference type="OrthoDB" id="273917at2759"/>
<dbReference type="PANTHER" id="PTHR23092:SF15">
    <property type="entry name" value="INACTIVE NON-CANONICAL POLY(A) RNA POLYMERASE PROTEIN TRF4-2-RELATED"/>
    <property type="match status" value="1"/>
</dbReference>
<dbReference type="GO" id="GO:1990817">
    <property type="term" value="F:poly(A) RNA polymerase activity"/>
    <property type="evidence" value="ECO:0007669"/>
    <property type="project" value="UniProtKB-EC"/>
</dbReference>
<dbReference type="PANTHER" id="PTHR23092">
    <property type="entry name" value="POLY(A) RNA POLYMERASE"/>
    <property type="match status" value="1"/>
</dbReference>
<evidence type="ECO:0000259" key="7">
    <source>
        <dbReference type="Pfam" id="PF22600"/>
    </source>
</evidence>
<feature type="region of interest" description="Disordered" evidence="5">
    <location>
        <begin position="1"/>
        <end position="163"/>
    </location>
</feature>
<dbReference type="AlphaFoldDB" id="A0A9P4LKU7"/>
<dbReference type="GO" id="GO:0031499">
    <property type="term" value="C:TRAMP complex"/>
    <property type="evidence" value="ECO:0007669"/>
    <property type="project" value="TreeGrafter"/>
</dbReference>
<dbReference type="GO" id="GO:0046872">
    <property type="term" value="F:metal ion binding"/>
    <property type="evidence" value="ECO:0007669"/>
    <property type="project" value="UniProtKB-KW"/>
</dbReference>
<keyword evidence="4" id="KW-0460">Magnesium</keyword>
<dbReference type="EMBL" id="ML978227">
    <property type="protein sequence ID" value="KAF2027374.1"/>
    <property type="molecule type" value="Genomic_DNA"/>
</dbReference>
<evidence type="ECO:0000313" key="9">
    <source>
        <dbReference type="Proteomes" id="UP000799777"/>
    </source>
</evidence>
<dbReference type="Gene3D" id="3.30.460.10">
    <property type="entry name" value="Beta Polymerase, domain 2"/>
    <property type="match status" value="1"/>
</dbReference>
<evidence type="ECO:0000256" key="3">
    <source>
        <dbReference type="ARBA" id="ARBA00022723"/>
    </source>
</evidence>
<keyword evidence="9" id="KW-1185">Reference proteome</keyword>
<feature type="domain" description="PAP-associated" evidence="6">
    <location>
        <begin position="525"/>
        <end position="583"/>
    </location>
</feature>
<feature type="region of interest" description="Disordered" evidence="5">
    <location>
        <begin position="235"/>
        <end position="293"/>
    </location>
</feature>
<proteinExistence type="inferred from homology"/>
<feature type="compositionally biased region" description="Basic and acidic residues" evidence="5">
    <location>
        <begin position="248"/>
        <end position="269"/>
    </location>
</feature>
<dbReference type="GO" id="GO:0003729">
    <property type="term" value="F:mRNA binding"/>
    <property type="evidence" value="ECO:0007669"/>
    <property type="project" value="TreeGrafter"/>
</dbReference>
<dbReference type="Pfam" id="PF03828">
    <property type="entry name" value="PAP_assoc"/>
    <property type="match status" value="1"/>
</dbReference>
<dbReference type="Proteomes" id="UP000799777">
    <property type="component" value="Unassembled WGS sequence"/>
</dbReference>
<dbReference type="InterPro" id="IPR002058">
    <property type="entry name" value="PAP_assoc"/>
</dbReference>
<dbReference type="GO" id="GO:0005730">
    <property type="term" value="C:nucleolus"/>
    <property type="evidence" value="ECO:0007669"/>
    <property type="project" value="TreeGrafter"/>
</dbReference>
<comment type="similarity">
    <text evidence="1">Belongs to the DNA polymerase type-B-like family.</text>
</comment>
<feature type="domain" description="Poly(A) RNA polymerase mitochondrial-like central palm" evidence="7">
    <location>
        <begin position="324"/>
        <end position="470"/>
    </location>
</feature>
<reference evidence="8" key="1">
    <citation type="journal article" date="2020" name="Stud. Mycol.">
        <title>101 Dothideomycetes genomes: a test case for predicting lifestyles and emergence of pathogens.</title>
        <authorList>
            <person name="Haridas S."/>
            <person name="Albert R."/>
            <person name="Binder M."/>
            <person name="Bloem J."/>
            <person name="Labutti K."/>
            <person name="Salamov A."/>
            <person name="Andreopoulos B."/>
            <person name="Baker S."/>
            <person name="Barry K."/>
            <person name="Bills G."/>
            <person name="Bluhm B."/>
            <person name="Cannon C."/>
            <person name="Castanera R."/>
            <person name="Culley D."/>
            <person name="Daum C."/>
            <person name="Ezra D."/>
            <person name="Gonzalez J."/>
            <person name="Henrissat B."/>
            <person name="Kuo A."/>
            <person name="Liang C."/>
            <person name="Lipzen A."/>
            <person name="Lutzoni F."/>
            <person name="Magnuson J."/>
            <person name="Mondo S."/>
            <person name="Nolan M."/>
            <person name="Ohm R."/>
            <person name="Pangilinan J."/>
            <person name="Park H.-J."/>
            <person name="Ramirez L."/>
            <person name="Alfaro M."/>
            <person name="Sun H."/>
            <person name="Tritt A."/>
            <person name="Yoshinaga Y."/>
            <person name="Zwiers L.-H."/>
            <person name="Turgeon B."/>
            <person name="Goodwin S."/>
            <person name="Spatafora J."/>
            <person name="Crous P."/>
            <person name="Grigoriev I."/>
        </authorList>
    </citation>
    <scope>NUCLEOTIDE SEQUENCE</scope>
    <source>
        <strain evidence="8">CBS 110217</strain>
    </source>
</reference>
<evidence type="ECO:0000256" key="2">
    <source>
        <dbReference type="ARBA" id="ARBA00012388"/>
    </source>
</evidence>
<sequence>MGDSYRPARAERERPPPLADRMTFGNGTGDSYRPGSQNHSEFTFESNHRAPQFPPTGPANPGRAPTRRDRGGGASRRGRGGQRNGRNNANGQRRGQYRKAAPHERALLQIRDDGSPEHTYGVSEGTNRFLDPDDLSDDEEADMDMDSNASGDDIANGQNGTHKVARTQVVRADGNSVTKWSNPDPYTALPPPSETTGVKKDVVQLIRKAKNLAAEKALANNAVAANDDFISFGDIGEDDDAEDDYNEPELRMLEDERARNKNVRDEPRYDPNPLAESGRGRKRKMGGDTGLKPEWVATARGDRTPWAESRETYAHLSKEPARWLHNEILDFYDFVAPQEFEHNARHNLVQRISSGLAHQKFFPLDRGRILCFGSFPAGLYLPTADMDLVYVSEGHYDGHPPIFDANSDRRDIKNILYKASRKLQNIGIALQPSVIPMAKVPIIKFKDRITNIDVDISFENLSGVQAQATFHEWKQNYPDMVYLVALVKQLLVMRGLNEVHTGGLGGFSIICMITNFLARSEKAENLGECFLAFLEYYGRKFDIRRERLVMHPPKIVRKTDIGIDGRPEKDDGLSIQDPNRPDNNISGGSRRAVEALKVFADAHDTLKHRMELSKLGQDIGPSILDSIIGGNYETYIKQRRHLRTLK</sequence>
<accession>A0A9P4LKU7</accession>
<evidence type="ECO:0000256" key="4">
    <source>
        <dbReference type="ARBA" id="ARBA00022842"/>
    </source>
</evidence>
<dbReference type="InterPro" id="IPR045862">
    <property type="entry name" value="Trf4-like"/>
</dbReference>
<dbReference type="GO" id="GO:0010605">
    <property type="term" value="P:negative regulation of macromolecule metabolic process"/>
    <property type="evidence" value="ECO:0007669"/>
    <property type="project" value="UniProtKB-ARBA"/>
</dbReference>
<comment type="caution">
    <text evidence="8">The sequence shown here is derived from an EMBL/GenBank/DDBJ whole genome shotgun (WGS) entry which is preliminary data.</text>
</comment>
<protein>
    <recommendedName>
        <fullName evidence="2">polynucleotide adenylyltransferase</fullName>
        <ecNumber evidence="2">2.7.7.19</ecNumber>
    </recommendedName>
</protein>
<organism evidence="8 9">
    <name type="scientific">Setomelanomma holmii</name>
    <dbReference type="NCBI Taxonomy" id="210430"/>
    <lineage>
        <taxon>Eukaryota</taxon>
        <taxon>Fungi</taxon>
        <taxon>Dikarya</taxon>
        <taxon>Ascomycota</taxon>
        <taxon>Pezizomycotina</taxon>
        <taxon>Dothideomycetes</taxon>
        <taxon>Pleosporomycetidae</taxon>
        <taxon>Pleosporales</taxon>
        <taxon>Pleosporineae</taxon>
        <taxon>Phaeosphaeriaceae</taxon>
        <taxon>Setomelanomma</taxon>
    </lineage>
</organism>
<dbReference type="Pfam" id="PF22600">
    <property type="entry name" value="MTPAP-like_central"/>
    <property type="match status" value="1"/>
</dbReference>
<feature type="compositionally biased region" description="Acidic residues" evidence="5">
    <location>
        <begin position="235"/>
        <end position="247"/>
    </location>
</feature>
<gene>
    <name evidence="8" type="ORF">EK21DRAFT_72086</name>
</gene>
<feature type="compositionally biased region" description="Polar residues" evidence="5">
    <location>
        <begin position="34"/>
        <end position="45"/>
    </location>
</feature>
<evidence type="ECO:0000256" key="5">
    <source>
        <dbReference type="SAM" id="MobiDB-lite"/>
    </source>
</evidence>
<evidence type="ECO:0000259" key="6">
    <source>
        <dbReference type="Pfam" id="PF03828"/>
    </source>
</evidence>
<dbReference type="GO" id="GO:0043634">
    <property type="term" value="P:polyadenylation-dependent ncRNA catabolic process"/>
    <property type="evidence" value="ECO:0007669"/>
    <property type="project" value="TreeGrafter"/>
</dbReference>
<evidence type="ECO:0000256" key="1">
    <source>
        <dbReference type="ARBA" id="ARBA00008593"/>
    </source>
</evidence>
<feature type="region of interest" description="Disordered" evidence="5">
    <location>
        <begin position="560"/>
        <end position="588"/>
    </location>
</feature>
<dbReference type="SUPFAM" id="SSF81631">
    <property type="entry name" value="PAP/OAS1 substrate-binding domain"/>
    <property type="match status" value="1"/>
</dbReference>
<dbReference type="InterPro" id="IPR054708">
    <property type="entry name" value="MTPAP-like_central"/>
</dbReference>
<feature type="compositionally biased region" description="Basic and acidic residues" evidence="5">
    <location>
        <begin position="560"/>
        <end position="572"/>
    </location>
</feature>
<keyword evidence="3" id="KW-0479">Metal-binding</keyword>
<name>A0A9P4LKU7_9PLEO</name>
<dbReference type="InterPro" id="IPR043519">
    <property type="entry name" value="NT_sf"/>
</dbReference>